<dbReference type="PROSITE" id="PS51073">
    <property type="entry name" value="RPEL"/>
    <property type="match status" value="1"/>
</dbReference>
<evidence type="ECO:0000313" key="5">
    <source>
        <dbReference type="EMBL" id="MPC38902.1"/>
    </source>
</evidence>
<keyword evidence="2" id="KW-0677">Repeat</keyword>
<feature type="repeat" description="RPEL" evidence="4">
    <location>
        <begin position="21"/>
        <end position="46"/>
    </location>
</feature>
<proteinExistence type="predicted"/>
<organism evidence="5 6">
    <name type="scientific">Portunus trituberculatus</name>
    <name type="common">Swimming crab</name>
    <name type="synonym">Neptunus trituberculatus</name>
    <dbReference type="NCBI Taxonomy" id="210409"/>
    <lineage>
        <taxon>Eukaryota</taxon>
        <taxon>Metazoa</taxon>
        <taxon>Ecdysozoa</taxon>
        <taxon>Arthropoda</taxon>
        <taxon>Crustacea</taxon>
        <taxon>Multicrustacea</taxon>
        <taxon>Malacostraca</taxon>
        <taxon>Eumalacostraca</taxon>
        <taxon>Eucarida</taxon>
        <taxon>Decapoda</taxon>
        <taxon>Pleocyemata</taxon>
        <taxon>Brachyura</taxon>
        <taxon>Eubrachyura</taxon>
        <taxon>Portunoidea</taxon>
        <taxon>Portunidae</taxon>
        <taxon>Portuninae</taxon>
        <taxon>Portunus</taxon>
    </lineage>
</organism>
<dbReference type="Gene3D" id="6.10.140.2040">
    <property type="match status" value="1"/>
</dbReference>
<dbReference type="EMBL" id="VSRR010004205">
    <property type="protein sequence ID" value="MPC38902.1"/>
    <property type="molecule type" value="Genomic_DNA"/>
</dbReference>
<dbReference type="GO" id="GO:0005634">
    <property type="term" value="C:nucleus"/>
    <property type="evidence" value="ECO:0007669"/>
    <property type="project" value="UniProtKB-SubCell"/>
</dbReference>
<dbReference type="Proteomes" id="UP000324222">
    <property type="component" value="Unassembled WGS sequence"/>
</dbReference>
<evidence type="ECO:0000256" key="1">
    <source>
        <dbReference type="ARBA" id="ARBA00004123"/>
    </source>
</evidence>
<keyword evidence="6" id="KW-1185">Reference proteome</keyword>
<dbReference type="PANTHER" id="PTHR22793:SF12">
    <property type="entry name" value="MYOCARDIN-RELATED TRANSCRIPTION FACTOR, ISOFORM H"/>
    <property type="match status" value="1"/>
</dbReference>
<comment type="caution">
    <text evidence="5">The sequence shown here is derived from an EMBL/GenBank/DDBJ whole genome shotgun (WGS) entry which is preliminary data.</text>
</comment>
<keyword evidence="3" id="KW-0539">Nucleus</keyword>
<dbReference type="OrthoDB" id="197676at2759"/>
<evidence type="ECO:0000256" key="2">
    <source>
        <dbReference type="ARBA" id="ARBA00022737"/>
    </source>
</evidence>
<dbReference type="InterPro" id="IPR004018">
    <property type="entry name" value="RPEL_repeat"/>
</dbReference>
<dbReference type="GO" id="GO:0003713">
    <property type="term" value="F:transcription coactivator activity"/>
    <property type="evidence" value="ECO:0007669"/>
    <property type="project" value="TreeGrafter"/>
</dbReference>
<accession>A0A5B7EXG2</accession>
<dbReference type="GO" id="GO:0045944">
    <property type="term" value="P:positive regulation of transcription by RNA polymerase II"/>
    <property type="evidence" value="ECO:0007669"/>
    <property type="project" value="TreeGrafter"/>
</dbReference>
<evidence type="ECO:0000256" key="4">
    <source>
        <dbReference type="PROSITE-ProRule" id="PRU00401"/>
    </source>
</evidence>
<protein>
    <submittedName>
        <fullName evidence="5">MKL/myocardin-like protein 1</fullName>
    </submittedName>
</protein>
<evidence type="ECO:0000256" key="3">
    <source>
        <dbReference type="ARBA" id="ARBA00023242"/>
    </source>
</evidence>
<dbReference type="InterPro" id="IPR043451">
    <property type="entry name" value="Myocardin-like"/>
</dbReference>
<gene>
    <name evidence="5" type="primary">MKL1</name>
    <name evidence="5" type="ORF">E2C01_032419</name>
</gene>
<reference evidence="5 6" key="1">
    <citation type="submission" date="2019-05" db="EMBL/GenBank/DDBJ databases">
        <title>Another draft genome of Portunus trituberculatus and its Hox gene families provides insights of decapod evolution.</title>
        <authorList>
            <person name="Jeong J.-H."/>
            <person name="Song I."/>
            <person name="Kim S."/>
            <person name="Choi T."/>
            <person name="Kim D."/>
            <person name="Ryu S."/>
            <person name="Kim W."/>
        </authorList>
    </citation>
    <scope>NUCLEOTIDE SEQUENCE [LARGE SCALE GENOMIC DNA]</scope>
    <source>
        <tissue evidence="5">Muscle</tissue>
    </source>
</reference>
<dbReference type="Gene3D" id="6.10.150.10">
    <property type="match status" value="1"/>
</dbReference>
<sequence length="114" mass="13297">MNTPTAFYEQRQRLDMAKKHDILKQKMQRRPDREELVRQHILEDAPGNIDPSLVEKQKQLKRARIADAISDHLCQRPGPLELVRANILHTTEPLEKAVKGESWLLPAVCCWEYC</sequence>
<comment type="subcellular location">
    <subcellularLocation>
        <location evidence="1">Nucleus</location>
    </subcellularLocation>
</comment>
<dbReference type="PANTHER" id="PTHR22793">
    <property type="entry name" value="MYOCARDIN-RELATED TRANSCRIPTION FACTOR-RELATED"/>
    <property type="match status" value="1"/>
</dbReference>
<dbReference type="AlphaFoldDB" id="A0A5B7EXG2"/>
<name>A0A5B7EXG2_PORTR</name>
<evidence type="ECO:0000313" key="6">
    <source>
        <dbReference type="Proteomes" id="UP000324222"/>
    </source>
</evidence>
<dbReference type="Pfam" id="PF02755">
    <property type="entry name" value="RPEL"/>
    <property type="match status" value="1"/>
</dbReference>
<dbReference type="SMART" id="SM00707">
    <property type="entry name" value="RPEL"/>
    <property type="match status" value="2"/>
</dbReference>